<keyword evidence="3" id="KW-1185">Reference proteome</keyword>
<accession>A0ABP0DMN9</accession>
<name>A0ABP0DMN9_9PEZI</name>
<comment type="caution">
    <text evidence="2">The sequence shown here is derived from an EMBL/GenBank/DDBJ whole genome shotgun (WGS) entry which is preliminary data.</text>
</comment>
<protein>
    <submittedName>
        <fullName evidence="2">Uncharacterized protein</fullName>
    </submittedName>
</protein>
<dbReference type="InterPro" id="IPR009003">
    <property type="entry name" value="Peptidase_S1_PA"/>
</dbReference>
<evidence type="ECO:0000313" key="3">
    <source>
        <dbReference type="Proteomes" id="UP001642501"/>
    </source>
</evidence>
<gene>
    <name evidence="2" type="ORF">SEPCBS57363_003661</name>
</gene>
<dbReference type="EMBL" id="CAWUOM010000060">
    <property type="protein sequence ID" value="CAK7269554.1"/>
    <property type="molecule type" value="Genomic_DNA"/>
</dbReference>
<evidence type="ECO:0000256" key="1">
    <source>
        <dbReference type="SAM" id="MobiDB-lite"/>
    </source>
</evidence>
<sequence>MADSSSNHSLEKAEYITSETGSQLKNPPEKQEKPNKIGPDSVDTTKIDNDAVLPLLEPPGDFEVWAYYWAFPSRPRLLGRTSSGVTPWWRLTEPPKNPFYGPTSNLESATTCGPVGPHAIHACWRVSTLSRVRAALIGLPWTSIDVMRIGRAALQEHQRPVIVWVGVSPSAMAEIAAPWDLVASKLRAVRAALDADNLADVECEMRESEIIQTVDSNQRLLPPPNTRDRFLKPQMELDAVRIVSTAVGRTITPGHCETNTGTLGLYLAPETESSESGDHNGTVWALTCHHVAFPKHGGRTEPPATILLSARLLRSRLNSYVNPLIFISENNLADAKHPSRQTPEEACYYKNSQRNLKSSLELRDVLLNFRASDDARTLGHVHHSPSIGIKDVGAENAYMRDWALITLDRQKFPVGYDFENVVDLAEFLGRNLCGLINKHIRRFTAAPLPEYEFPRGKLLRLQGIVPVASLLGQATTPVALERDADRQFVMKCGSTTSLTAGIVLDIESVLRHSRDVVEEETFELAVVHLSNPQEHDPSMPYSFSRPGDSGAVVFDLRGGIVGLLMSGSGNSSSIDCTYVTPFAKLQSDIEQTIGRRVRVL</sequence>
<reference evidence="2 3" key="1">
    <citation type="submission" date="2024-01" db="EMBL/GenBank/DDBJ databases">
        <authorList>
            <person name="Allen C."/>
            <person name="Tagirdzhanova G."/>
        </authorList>
    </citation>
    <scope>NUCLEOTIDE SEQUENCE [LARGE SCALE GENOMIC DNA]</scope>
    <source>
        <strain evidence="2 3">CBS 573.63</strain>
    </source>
</reference>
<organism evidence="2 3">
    <name type="scientific">Sporothrix epigloea</name>
    <dbReference type="NCBI Taxonomy" id="1892477"/>
    <lineage>
        <taxon>Eukaryota</taxon>
        <taxon>Fungi</taxon>
        <taxon>Dikarya</taxon>
        <taxon>Ascomycota</taxon>
        <taxon>Pezizomycotina</taxon>
        <taxon>Sordariomycetes</taxon>
        <taxon>Sordariomycetidae</taxon>
        <taxon>Ophiostomatales</taxon>
        <taxon>Ophiostomataceae</taxon>
        <taxon>Sporothrix</taxon>
    </lineage>
</organism>
<dbReference type="Proteomes" id="UP001642501">
    <property type="component" value="Unassembled WGS sequence"/>
</dbReference>
<feature type="region of interest" description="Disordered" evidence="1">
    <location>
        <begin position="1"/>
        <end position="44"/>
    </location>
</feature>
<evidence type="ECO:0000313" key="2">
    <source>
        <dbReference type="EMBL" id="CAK7269554.1"/>
    </source>
</evidence>
<dbReference type="SUPFAM" id="SSF50494">
    <property type="entry name" value="Trypsin-like serine proteases"/>
    <property type="match status" value="1"/>
</dbReference>
<proteinExistence type="predicted"/>